<organism evidence="2 3">
    <name type="scientific">Crinalium epipsammum PCC 9333</name>
    <dbReference type="NCBI Taxonomy" id="1173022"/>
    <lineage>
        <taxon>Bacteria</taxon>
        <taxon>Bacillati</taxon>
        <taxon>Cyanobacteriota</taxon>
        <taxon>Cyanophyceae</taxon>
        <taxon>Gomontiellales</taxon>
        <taxon>Gomontiellaceae</taxon>
        <taxon>Crinalium</taxon>
    </lineage>
</organism>
<name>K9VY91_9CYAN</name>
<sequence>MNCPKCKHSPLMDSTLSGKLAVNSCQDCQGSWIRANDYENWHQENASEEPDLFSQIHHVDYVPSPFDNKAALCPDCQRILSRAKVSLKTSFYIERCSSCNGIWCDGGEWDVLEKLGWHTHIEQLFTAGWQARMREYQHAEQERQAIVDKVGSEIAEKVFELATILEQHPNGDFAAAYLMRRCEKDKTSFLNQLKL</sequence>
<proteinExistence type="predicted"/>
<feature type="domain" description="Transcription factor zinc-finger" evidence="1">
    <location>
        <begin position="2"/>
        <end position="42"/>
    </location>
</feature>
<dbReference type="Proteomes" id="UP000010472">
    <property type="component" value="Chromosome"/>
</dbReference>
<dbReference type="STRING" id="1173022.Cri9333_2201"/>
<accession>K9VY91</accession>
<dbReference type="InterPro" id="IPR027392">
    <property type="entry name" value="TF_Znf"/>
</dbReference>
<dbReference type="AlphaFoldDB" id="K9VY91"/>
<dbReference type="Pfam" id="PF13453">
    <property type="entry name" value="Zn_ribbon_TFIIB"/>
    <property type="match status" value="1"/>
</dbReference>
<evidence type="ECO:0000313" key="2">
    <source>
        <dbReference type="EMBL" id="AFZ13073.1"/>
    </source>
</evidence>
<dbReference type="KEGG" id="cep:Cri9333_2201"/>
<evidence type="ECO:0000259" key="1">
    <source>
        <dbReference type="Pfam" id="PF13453"/>
    </source>
</evidence>
<protein>
    <recommendedName>
        <fullName evidence="1">Transcription factor zinc-finger domain-containing protein</fullName>
    </recommendedName>
</protein>
<dbReference type="HOGENOM" id="CLU_120955_0_0_3"/>
<reference evidence="2 3" key="1">
    <citation type="submission" date="2012-06" db="EMBL/GenBank/DDBJ databases">
        <title>Finished chromosome of genome of Crinalium epipsammum PCC 9333.</title>
        <authorList>
            <consortium name="US DOE Joint Genome Institute"/>
            <person name="Gugger M."/>
            <person name="Coursin T."/>
            <person name="Rippka R."/>
            <person name="Tandeau De Marsac N."/>
            <person name="Huntemann M."/>
            <person name="Wei C.-L."/>
            <person name="Han J."/>
            <person name="Detter J.C."/>
            <person name="Han C."/>
            <person name="Tapia R."/>
            <person name="Davenport K."/>
            <person name="Daligault H."/>
            <person name="Erkkila T."/>
            <person name="Gu W."/>
            <person name="Munk A.C.C."/>
            <person name="Teshima H."/>
            <person name="Xu Y."/>
            <person name="Chain P."/>
            <person name="Chen A."/>
            <person name="Krypides N."/>
            <person name="Mavromatis K."/>
            <person name="Markowitz V."/>
            <person name="Szeto E."/>
            <person name="Ivanova N."/>
            <person name="Mikhailova N."/>
            <person name="Ovchinnikova G."/>
            <person name="Pagani I."/>
            <person name="Pati A."/>
            <person name="Goodwin L."/>
            <person name="Peters L."/>
            <person name="Pitluck S."/>
            <person name="Woyke T."/>
            <person name="Kerfeld C."/>
        </authorList>
    </citation>
    <scope>NUCLEOTIDE SEQUENCE [LARGE SCALE GENOMIC DNA]</scope>
    <source>
        <strain evidence="2 3">PCC 9333</strain>
    </source>
</reference>
<dbReference type="eggNOG" id="COG3809">
    <property type="taxonomic scope" value="Bacteria"/>
</dbReference>
<gene>
    <name evidence="2" type="ORF">Cri9333_2201</name>
</gene>
<dbReference type="RefSeq" id="WP_015203187.1">
    <property type="nucleotide sequence ID" value="NC_019753.1"/>
</dbReference>
<dbReference type="EMBL" id="CP003620">
    <property type="protein sequence ID" value="AFZ13073.1"/>
    <property type="molecule type" value="Genomic_DNA"/>
</dbReference>
<evidence type="ECO:0000313" key="3">
    <source>
        <dbReference type="Proteomes" id="UP000010472"/>
    </source>
</evidence>
<keyword evidence="3" id="KW-1185">Reference proteome</keyword>
<dbReference type="OrthoDB" id="9814037at2"/>